<dbReference type="EMBL" id="OX596114">
    <property type="protein sequence ID" value="CAI9707466.1"/>
    <property type="molecule type" value="Genomic_DNA"/>
</dbReference>
<evidence type="ECO:0000313" key="1">
    <source>
        <dbReference type="EMBL" id="CAI9707466.1"/>
    </source>
</evidence>
<gene>
    <name evidence="1" type="ORF">MRATA1EN3_LOCUS18679</name>
</gene>
<organism evidence="1 2">
    <name type="scientific">Rangifer tarandus platyrhynchus</name>
    <name type="common">Svalbard reindeer</name>
    <dbReference type="NCBI Taxonomy" id="3082113"/>
    <lineage>
        <taxon>Eukaryota</taxon>
        <taxon>Metazoa</taxon>
        <taxon>Chordata</taxon>
        <taxon>Craniata</taxon>
        <taxon>Vertebrata</taxon>
        <taxon>Euteleostomi</taxon>
        <taxon>Mammalia</taxon>
        <taxon>Eutheria</taxon>
        <taxon>Laurasiatheria</taxon>
        <taxon>Artiodactyla</taxon>
        <taxon>Ruminantia</taxon>
        <taxon>Pecora</taxon>
        <taxon>Cervidae</taxon>
        <taxon>Odocoileinae</taxon>
        <taxon>Rangifer</taxon>
    </lineage>
</organism>
<evidence type="ECO:0000313" key="2">
    <source>
        <dbReference type="Proteomes" id="UP001162501"/>
    </source>
</evidence>
<reference evidence="1" key="1">
    <citation type="submission" date="2023-05" db="EMBL/GenBank/DDBJ databases">
        <authorList>
            <consortium name="ELIXIR-Norway"/>
        </authorList>
    </citation>
    <scope>NUCLEOTIDE SEQUENCE</scope>
</reference>
<dbReference type="Proteomes" id="UP001162501">
    <property type="component" value="Chromosome 30"/>
</dbReference>
<proteinExistence type="predicted"/>
<sequence length="154" mass="16991">MALSSCAAVRRLVETLGPASVCTQDDPALKGTPFWERDQKVTSYKIGGGGARIGGEKGEEHHHNQLPREWLQDKPSFGSETRRCSQRRRGECFKMPRNQGRRSDAGGEGSGVQEHGSRTPVPELYLRLASPALARHELQPGFLGCRGHAEKCRQ</sequence>
<accession>A0ACB0F5T5</accession>
<name>A0ACB0F5T5_RANTA</name>
<protein>
    <submittedName>
        <fullName evidence="1">Uncharacterized protein</fullName>
    </submittedName>
</protein>